<dbReference type="FunFam" id="3.40.50.620:FF:000021">
    <property type="entry name" value="Riboflavin biosynthesis protein"/>
    <property type="match status" value="1"/>
</dbReference>
<evidence type="ECO:0000259" key="16">
    <source>
        <dbReference type="SMART" id="SM00904"/>
    </source>
</evidence>
<reference evidence="17" key="1">
    <citation type="submission" date="2016-02" db="EMBL/GenBank/DDBJ databases">
        <title>Halorhodospira halochloris DSM-1059 complete genome, version 2.</title>
        <authorList>
            <person name="Tsukatani Y."/>
        </authorList>
    </citation>
    <scope>NUCLEOTIDE SEQUENCE</scope>
    <source>
        <strain evidence="17">DSM 1059</strain>
    </source>
</reference>
<evidence type="ECO:0000256" key="8">
    <source>
        <dbReference type="ARBA" id="ARBA00022741"/>
    </source>
</evidence>
<evidence type="ECO:0000256" key="12">
    <source>
        <dbReference type="ARBA" id="ARBA00023268"/>
    </source>
</evidence>
<evidence type="ECO:0000256" key="9">
    <source>
        <dbReference type="ARBA" id="ARBA00022777"/>
    </source>
</evidence>
<keyword evidence="7 15" id="KW-0548">Nucleotidyltransferase</keyword>
<evidence type="ECO:0000256" key="15">
    <source>
        <dbReference type="PIRNR" id="PIRNR004491"/>
    </source>
</evidence>
<comment type="catalytic activity">
    <reaction evidence="14 15">
        <text>FMN + ATP + H(+) = FAD + diphosphate</text>
        <dbReference type="Rhea" id="RHEA:17237"/>
        <dbReference type="ChEBI" id="CHEBI:15378"/>
        <dbReference type="ChEBI" id="CHEBI:30616"/>
        <dbReference type="ChEBI" id="CHEBI:33019"/>
        <dbReference type="ChEBI" id="CHEBI:57692"/>
        <dbReference type="ChEBI" id="CHEBI:58210"/>
        <dbReference type="EC" id="2.7.7.2"/>
    </reaction>
</comment>
<dbReference type="NCBIfam" id="TIGR00083">
    <property type="entry name" value="ribF"/>
    <property type="match status" value="1"/>
</dbReference>
<dbReference type="InterPro" id="IPR023465">
    <property type="entry name" value="Riboflavin_kinase_dom_sf"/>
</dbReference>
<evidence type="ECO:0000256" key="10">
    <source>
        <dbReference type="ARBA" id="ARBA00022827"/>
    </source>
</evidence>
<dbReference type="EC" id="2.7.7.2" evidence="15"/>
<dbReference type="EC" id="2.7.1.26" evidence="15"/>
<keyword evidence="5 15" id="KW-0288">FMN</keyword>
<dbReference type="GO" id="GO:0006747">
    <property type="term" value="P:FAD biosynthetic process"/>
    <property type="evidence" value="ECO:0007669"/>
    <property type="project" value="UniProtKB-UniRule"/>
</dbReference>
<keyword evidence="9 15" id="KW-0418">Kinase</keyword>
<keyword evidence="11 15" id="KW-0067">ATP-binding</keyword>
<dbReference type="NCBIfam" id="NF004163">
    <property type="entry name" value="PRK05627.1-6"/>
    <property type="match status" value="1"/>
</dbReference>
<dbReference type="AlphaFoldDB" id="A0A0X8X828"/>
<gene>
    <name evidence="17" type="primary">ribF</name>
    <name evidence="17" type="ORF">HH1059_05960</name>
</gene>
<keyword evidence="10 15" id="KW-0274">FAD</keyword>
<keyword evidence="6 15" id="KW-0808">Transferase</keyword>
<protein>
    <recommendedName>
        <fullName evidence="15">Riboflavin biosynthesis protein</fullName>
    </recommendedName>
    <domain>
        <recommendedName>
            <fullName evidence="15">Riboflavin kinase</fullName>
            <ecNumber evidence="15">2.7.1.26</ecNumber>
        </recommendedName>
        <alternativeName>
            <fullName evidence="15">Flavokinase</fullName>
        </alternativeName>
    </domain>
    <domain>
        <recommendedName>
            <fullName evidence="15">FMN adenylyltransferase</fullName>
            <ecNumber evidence="15">2.7.7.2</ecNumber>
        </recommendedName>
        <alternativeName>
            <fullName evidence="15">FAD pyrophosphorylase</fullName>
        </alternativeName>
        <alternativeName>
            <fullName evidence="15">FAD synthase</fullName>
        </alternativeName>
    </domain>
</protein>
<dbReference type="EMBL" id="AP017372">
    <property type="protein sequence ID" value="BAU57284.1"/>
    <property type="molecule type" value="Genomic_DNA"/>
</dbReference>
<evidence type="ECO:0000313" key="17">
    <source>
        <dbReference type="EMBL" id="BAU57284.1"/>
    </source>
</evidence>
<accession>A0A0X8X828</accession>
<dbReference type="UniPathway" id="UPA00277">
    <property type="reaction ID" value="UER00407"/>
</dbReference>
<evidence type="ECO:0000313" key="18">
    <source>
        <dbReference type="Proteomes" id="UP000218890"/>
    </source>
</evidence>
<dbReference type="GO" id="GO:0009398">
    <property type="term" value="P:FMN biosynthetic process"/>
    <property type="evidence" value="ECO:0007669"/>
    <property type="project" value="UniProtKB-UniRule"/>
</dbReference>
<dbReference type="Gene3D" id="3.40.50.620">
    <property type="entry name" value="HUPs"/>
    <property type="match status" value="1"/>
</dbReference>
<dbReference type="NCBIfam" id="NF004160">
    <property type="entry name" value="PRK05627.1-3"/>
    <property type="match status" value="1"/>
</dbReference>
<evidence type="ECO:0000256" key="4">
    <source>
        <dbReference type="ARBA" id="ARBA00022630"/>
    </source>
</evidence>
<dbReference type="InterPro" id="IPR023468">
    <property type="entry name" value="Riboflavin_kinase"/>
</dbReference>
<dbReference type="InterPro" id="IPR002606">
    <property type="entry name" value="Riboflavin_kinase_bac"/>
</dbReference>
<evidence type="ECO:0000256" key="3">
    <source>
        <dbReference type="ARBA" id="ARBA00005201"/>
    </source>
</evidence>
<feature type="domain" description="Riboflavin kinase" evidence="16">
    <location>
        <begin position="183"/>
        <end position="307"/>
    </location>
</feature>
<dbReference type="Pfam" id="PF06574">
    <property type="entry name" value="FAD_syn"/>
    <property type="match status" value="1"/>
</dbReference>
<dbReference type="GO" id="GO:0008531">
    <property type="term" value="F:riboflavin kinase activity"/>
    <property type="evidence" value="ECO:0007669"/>
    <property type="project" value="UniProtKB-UniRule"/>
</dbReference>
<dbReference type="InterPro" id="IPR015865">
    <property type="entry name" value="Riboflavin_kinase_bac/euk"/>
</dbReference>
<sequence>MELIRGIHNIRHRHRGAAVTIGNFDGVHRGHQAMIARLREQASRRGCPAYVVTFEPHPAEYLTPHRAPARLTGWREKLRRLGNSGIDGVVVLRFDQHLAGLDAASFATDLLGERLGVSHVLVGDDFRFGCARGGDLNLLLELGKRAGFDVCAMETIEVANERVSSTRVRAAIALGDFAAAEQMLGEPYRVSGRVVRGDAMGRRLGWPTANLRLAAARLPLQGIYAARVCGDDLRDWPAAVSVGVRPTVDGRVAVFEVHLIGFEGDLYGSHLSVEPVKWLRGAKQFADLNALAAQIGRDIQQAEQVLRGNPDSDEALK</sequence>
<evidence type="ECO:0000256" key="13">
    <source>
        <dbReference type="ARBA" id="ARBA00047880"/>
    </source>
</evidence>
<evidence type="ECO:0000256" key="11">
    <source>
        <dbReference type="ARBA" id="ARBA00022840"/>
    </source>
</evidence>
<dbReference type="SUPFAM" id="SSF82114">
    <property type="entry name" value="Riboflavin kinase-like"/>
    <property type="match status" value="1"/>
</dbReference>
<comment type="pathway">
    <text evidence="3 15">Cofactor biosynthesis; FMN biosynthesis; FMN from riboflavin (ATP route): step 1/1.</text>
</comment>
<dbReference type="Proteomes" id="UP000218890">
    <property type="component" value="Chromosome"/>
</dbReference>
<evidence type="ECO:0000256" key="1">
    <source>
        <dbReference type="ARBA" id="ARBA00002121"/>
    </source>
</evidence>
<dbReference type="PIRSF" id="PIRSF004491">
    <property type="entry name" value="FAD_Synth"/>
    <property type="match status" value="1"/>
</dbReference>
<dbReference type="GO" id="GO:0003919">
    <property type="term" value="F:FMN adenylyltransferase activity"/>
    <property type="evidence" value="ECO:0007669"/>
    <property type="project" value="UniProtKB-UniRule"/>
</dbReference>
<dbReference type="NCBIfam" id="NF004159">
    <property type="entry name" value="PRK05627.1-2"/>
    <property type="match status" value="1"/>
</dbReference>
<dbReference type="SMART" id="SM00904">
    <property type="entry name" value="Flavokinase"/>
    <property type="match status" value="1"/>
</dbReference>
<evidence type="ECO:0000256" key="6">
    <source>
        <dbReference type="ARBA" id="ARBA00022679"/>
    </source>
</evidence>
<dbReference type="InterPro" id="IPR014729">
    <property type="entry name" value="Rossmann-like_a/b/a_fold"/>
</dbReference>
<evidence type="ECO:0000256" key="5">
    <source>
        <dbReference type="ARBA" id="ARBA00022643"/>
    </source>
</evidence>
<dbReference type="Gene3D" id="2.40.30.30">
    <property type="entry name" value="Riboflavin kinase-like"/>
    <property type="match status" value="1"/>
</dbReference>
<dbReference type="Pfam" id="PF01687">
    <property type="entry name" value="Flavokinase"/>
    <property type="match status" value="1"/>
</dbReference>
<evidence type="ECO:0000256" key="2">
    <source>
        <dbReference type="ARBA" id="ARBA00004726"/>
    </source>
</evidence>
<proteinExistence type="inferred from homology"/>
<organism evidence="17 18">
    <name type="scientific">Halorhodospira halochloris</name>
    <name type="common">Ectothiorhodospira halochloris</name>
    <dbReference type="NCBI Taxonomy" id="1052"/>
    <lineage>
        <taxon>Bacteria</taxon>
        <taxon>Pseudomonadati</taxon>
        <taxon>Pseudomonadota</taxon>
        <taxon>Gammaproteobacteria</taxon>
        <taxon>Chromatiales</taxon>
        <taxon>Ectothiorhodospiraceae</taxon>
        <taxon>Halorhodospira</taxon>
    </lineage>
</organism>
<dbReference type="CDD" id="cd02064">
    <property type="entry name" value="FAD_synthetase_N"/>
    <property type="match status" value="1"/>
</dbReference>
<comment type="pathway">
    <text evidence="2 15">Cofactor biosynthesis; FAD biosynthesis; FAD from FMN: step 1/1.</text>
</comment>
<dbReference type="GO" id="GO:0009231">
    <property type="term" value="P:riboflavin biosynthetic process"/>
    <property type="evidence" value="ECO:0007669"/>
    <property type="project" value="InterPro"/>
</dbReference>
<dbReference type="RefSeq" id="WP_096408119.1">
    <property type="nucleotide sequence ID" value="NZ_AP017372.2"/>
</dbReference>
<dbReference type="PANTHER" id="PTHR22749:SF6">
    <property type="entry name" value="RIBOFLAVIN KINASE"/>
    <property type="match status" value="1"/>
</dbReference>
<dbReference type="KEGG" id="hhk:HH1059_05960"/>
<dbReference type="PANTHER" id="PTHR22749">
    <property type="entry name" value="RIBOFLAVIN KINASE/FMN ADENYLYLTRANSFERASE"/>
    <property type="match status" value="1"/>
</dbReference>
<keyword evidence="8 15" id="KW-0547">Nucleotide-binding</keyword>
<comment type="catalytic activity">
    <reaction evidence="13 15">
        <text>riboflavin + ATP = FMN + ADP + H(+)</text>
        <dbReference type="Rhea" id="RHEA:14357"/>
        <dbReference type="ChEBI" id="CHEBI:15378"/>
        <dbReference type="ChEBI" id="CHEBI:30616"/>
        <dbReference type="ChEBI" id="CHEBI:57986"/>
        <dbReference type="ChEBI" id="CHEBI:58210"/>
        <dbReference type="ChEBI" id="CHEBI:456216"/>
        <dbReference type="EC" id="2.7.1.26"/>
    </reaction>
</comment>
<keyword evidence="12" id="KW-0511">Multifunctional enzyme</keyword>
<comment type="function">
    <text evidence="1">Catalyzes the phosphorylation of riboflavin to FMN followed by the adenylation of FMN to FAD.</text>
</comment>
<evidence type="ECO:0000256" key="7">
    <source>
        <dbReference type="ARBA" id="ARBA00022695"/>
    </source>
</evidence>
<dbReference type="SUPFAM" id="SSF52374">
    <property type="entry name" value="Nucleotidylyl transferase"/>
    <property type="match status" value="1"/>
</dbReference>
<keyword evidence="18" id="KW-1185">Reference proteome</keyword>
<dbReference type="UniPathway" id="UPA00276">
    <property type="reaction ID" value="UER00406"/>
</dbReference>
<keyword evidence="4 15" id="KW-0285">Flavoprotein</keyword>
<evidence type="ECO:0000256" key="14">
    <source>
        <dbReference type="ARBA" id="ARBA00049494"/>
    </source>
</evidence>
<comment type="similarity">
    <text evidence="15">Belongs to the ribF family.</text>
</comment>
<name>A0A0X8X828_HALHR</name>
<dbReference type="OrthoDB" id="9803667at2"/>
<dbReference type="GO" id="GO:0005524">
    <property type="term" value="F:ATP binding"/>
    <property type="evidence" value="ECO:0007669"/>
    <property type="project" value="UniProtKB-UniRule"/>
</dbReference>
<dbReference type="InterPro" id="IPR015864">
    <property type="entry name" value="FAD_synthase"/>
</dbReference>